<dbReference type="EMBL" id="JAUEPO010000001">
    <property type="protein sequence ID" value="KAK3335910.1"/>
    <property type="molecule type" value="Genomic_DNA"/>
</dbReference>
<reference evidence="1" key="1">
    <citation type="journal article" date="2023" name="Mol. Phylogenet. Evol.">
        <title>Genome-scale phylogeny and comparative genomics of the fungal order Sordariales.</title>
        <authorList>
            <person name="Hensen N."/>
            <person name="Bonometti L."/>
            <person name="Westerberg I."/>
            <person name="Brannstrom I.O."/>
            <person name="Guillou S."/>
            <person name="Cros-Aarteil S."/>
            <person name="Calhoun S."/>
            <person name="Haridas S."/>
            <person name="Kuo A."/>
            <person name="Mondo S."/>
            <person name="Pangilinan J."/>
            <person name="Riley R."/>
            <person name="LaButti K."/>
            <person name="Andreopoulos B."/>
            <person name="Lipzen A."/>
            <person name="Chen C."/>
            <person name="Yan M."/>
            <person name="Daum C."/>
            <person name="Ng V."/>
            <person name="Clum A."/>
            <person name="Steindorff A."/>
            <person name="Ohm R.A."/>
            <person name="Martin F."/>
            <person name="Silar P."/>
            <person name="Natvig D.O."/>
            <person name="Lalanne C."/>
            <person name="Gautier V."/>
            <person name="Ament-Velasquez S.L."/>
            <person name="Kruys A."/>
            <person name="Hutchinson M.I."/>
            <person name="Powell A.J."/>
            <person name="Barry K."/>
            <person name="Miller A.N."/>
            <person name="Grigoriev I.V."/>
            <person name="Debuchy R."/>
            <person name="Gladieux P."/>
            <person name="Hiltunen Thoren M."/>
            <person name="Johannesson H."/>
        </authorList>
    </citation>
    <scope>NUCLEOTIDE SEQUENCE</scope>
    <source>
        <strain evidence="1">SMH4131-1</strain>
    </source>
</reference>
<name>A0AAE0J3D7_9PEZI</name>
<evidence type="ECO:0000313" key="1">
    <source>
        <dbReference type="EMBL" id="KAK3335910.1"/>
    </source>
</evidence>
<evidence type="ECO:0000313" key="2">
    <source>
        <dbReference type="Proteomes" id="UP001286456"/>
    </source>
</evidence>
<keyword evidence="2" id="KW-1185">Reference proteome</keyword>
<dbReference type="PANTHER" id="PTHR36847">
    <property type="entry name" value="AMIDOLIGASE ENZYME"/>
    <property type="match status" value="1"/>
</dbReference>
<dbReference type="PANTHER" id="PTHR36847:SF1">
    <property type="entry name" value="AMIDOLIGASE ENZYME"/>
    <property type="match status" value="1"/>
</dbReference>
<proteinExistence type="predicted"/>
<dbReference type="Pfam" id="PF12224">
    <property type="entry name" value="Amidoligase_2"/>
    <property type="match status" value="1"/>
</dbReference>
<sequence>MALCHYYSGPQYGVSEFRFALELGLVLRSRRKTHYSLRGIIYELSERLRYRGVPHHYLLPGQAYHENDRIWTIVGDDTLPSSPREDSRFGIRLVSPYFIFRDFSHWMHQVQDVFRVLYEDDFETTSTHHCFTRVHIVPCRGYWHLRELKALAKFVLHYEACLDAFMPVYRQRSIYCKSNRWNDWFRYRANPRDAFADVDRSSSVKDLAFYMNVCAAHSATAVALNMRHMPAGTAHSTFRWSFTNLIKERNTGSRSTGFGTVVFRQPPASASATEAMRWVLLVGCFAQLSRTHGDALDPNGGASLKRLGDCILYQARCCGAPHRSLLKSLFDQAAPAAQRRSAAATLEYELVATRVLPHEQEKLRHMEIQKDIAADKYKCFAMRQCP</sequence>
<comment type="caution">
    <text evidence="1">The sequence shown here is derived from an EMBL/GenBank/DDBJ whole genome shotgun (WGS) entry which is preliminary data.</text>
</comment>
<gene>
    <name evidence="1" type="ORF">B0T19DRAFT_395717</name>
</gene>
<dbReference type="InterPro" id="IPR022025">
    <property type="entry name" value="Amidoligase_2"/>
</dbReference>
<organism evidence="1 2">
    <name type="scientific">Cercophora scortea</name>
    <dbReference type="NCBI Taxonomy" id="314031"/>
    <lineage>
        <taxon>Eukaryota</taxon>
        <taxon>Fungi</taxon>
        <taxon>Dikarya</taxon>
        <taxon>Ascomycota</taxon>
        <taxon>Pezizomycotina</taxon>
        <taxon>Sordariomycetes</taxon>
        <taxon>Sordariomycetidae</taxon>
        <taxon>Sordariales</taxon>
        <taxon>Lasiosphaeriaceae</taxon>
        <taxon>Cercophora</taxon>
    </lineage>
</organism>
<reference evidence="1" key="2">
    <citation type="submission" date="2023-06" db="EMBL/GenBank/DDBJ databases">
        <authorList>
            <consortium name="Lawrence Berkeley National Laboratory"/>
            <person name="Haridas S."/>
            <person name="Hensen N."/>
            <person name="Bonometti L."/>
            <person name="Westerberg I."/>
            <person name="Brannstrom I.O."/>
            <person name="Guillou S."/>
            <person name="Cros-Aarteil S."/>
            <person name="Calhoun S."/>
            <person name="Kuo A."/>
            <person name="Mondo S."/>
            <person name="Pangilinan J."/>
            <person name="Riley R."/>
            <person name="Labutti K."/>
            <person name="Andreopoulos B."/>
            <person name="Lipzen A."/>
            <person name="Chen C."/>
            <person name="Yanf M."/>
            <person name="Daum C."/>
            <person name="Ng V."/>
            <person name="Clum A."/>
            <person name="Steindorff A."/>
            <person name="Ohm R."/>
            <person name="Martin F."/>
            <person name="Silar P."/>
            <person name="Natvig D."/>
            <person name="Lalanne C."/>
            <person name="Gautier V."/>
            <person name="Ament-Velasquez S.L."/>
            <person name="Kruys A."/>
            <person name="Hutchinson M.I."/>
            <person name="Powell A.J."/>
            <person name="Barry K."/>
            <person name="Miller A.N."/>
            <person name="Grigoriev I.V."/>
            <person name="Debuchy R."/>
            <person name="Gladieux P."/>
            <person name="Thoren M.H."/>
            <person name="Johannesson H."/>
        </authorList>
    </citation>
    <scope>NUCLEOTIDE SEQUENCE</scope>
    <source>
        <strain evidence="1">SMH4131-1</strain>
    </source>
</reference>
<dbReference type="AlphaFoldDB" id="A0AAE0J3D7"/>
<accession>A0AAE0J3D7</accession>
<protein>
    <submittedName>
        <fullName evidence="1">Uncharacterized protein</fullName>
    </submittedName>
</protein>
<dbReference type="Proteomes" id="UP001286456">
    <property type="component" value="Unassembled WGS sequence"/>
</dbReference>